<dbReference type="Proteomes" id="UP001596395">
    <property type="component" value="Unassembled WGS sequence"/>
</dbReference>
<dbReference type="AlphaFoldDB" id="A0ABD5VFC0"/>
<protein>
    <recommendedName>
        <fullName evidence="3">Restriction endonuclease</fullName>
    </recommendedName>
</protein>
<evidence type="ECO:0000313" key="1">
    <source>
        <dbReference type="EMBL" id="MFC6952880.1"/>
    </source>
</evidence>
<dbReference type="RefSeq" id="WP_336349862.1">
    <property type="nucleotide sequence ID" value="NZ_JAZAQL010000002.1"/>
</dbReference>
<gene>
    <name evidence="1" type="ORF">ACFQGB_08390</name>
</gene>
<reference evidence="1 2" key="1">
    <citation type="journal article" date="2019" name="Int. J. Syst. Evol. Microbiol.">
        <title>The Global Catalogue of Microorganisms (GCM) 10K type strain sequencing project: providing services to taxonomists for standard genome sequencing and annotation.</title>
        <authorList>
            <consortium name="The Broad Institute Genomics Platform"/>
            <consortium name="The Broad Institute Genome Sequencing Center for Infectious Disease"/>
            <person name="Wu L."/>
            <person name="Ma J."/>
        </authorList>
    </citation>
    <scope>NUCLEOTIDE SEQUENCE [LARGE SCALE GENOMIC DNA]</scope>
    <source>
        <strain evidence="1 2">GX26</strain>
    </source>
</reference>
<organism evidence="1 2">
    <name type="scientific">Halorubellus litoreus</name>
    <dbReference type="NCBI Taxonomy" id="755308"/>
    <lineage>
        <taxon>Archaea</taxon>
        <taxon>Methanobacteriati</taxon>
        <taxon>Methanobacteriota</taxon>
        <taxon>Stenosarchaea group</taxon>
        <taxon>Halobacteria</taxon>
        <taxon>Halobacteriales</taxon>
        <taxon>Halorubellaceae</taxon>
        <taxon>Halorubellus</taxon>
    </lineage>
</organism>
<dbReference type="EMBL" id="JBHSXN010000002">
    <property type="protein sequence ID" value="MFC6952880.1"/>
    <property type="molecule type" value="Genomic_DNA"/>
</dbReference>
<sequence>MELDDWSDDEIRDYYDSLVEENSFLKELNEKHRTKIREDEEAVEVARKEAESGIERSKKHDSMLTSTISAFLPGGPIERETGWSFRGAEPLSERNEPNADAVFCNPERNIALLVECKTSLSSPGKALTQIYDAADAVREHRREVSEKIGMQIEEIETAICVPSYLDEEIAQRIEHEERNGDAEEQVYVWRLHYLQEGEKLDLFTSFADRTRSEATHDSELSQLLNSGIEISKERQVTPSFYPSSHAFQIMEAAFAQLLKRRMKDDGPLRDFTAEELRAILTSQRHLPHYAAEQVGERIFDGLMERLRSAGLVKEIDAGDTDLNDGSEFYRYRVRGRTVETVLSNLDAKYREDALDRKLELEAKKAALSEFDERQSSLEDF</sequence>
<proteinExistence type="predicted"/>
<evidence type="ECO:0008006" key="3">
    <source>
        <dbReference type="Google" id="ProtNLM"/>
    </source>
</evidence>
<accession>A0ABD5VFC0</accession>
<evidence type="ECO:0000313" key="2">
    <source>
        <dbReference type="Proteomes" id="UP001596395"/>
    </source>
</evidence>
<name>A0ABD5VFC0_9EURY</name>
<comment type="caution">
    <text evidence="1">The sequence shown here is derived from an EMBL/GenBank/DDBJ whole genome shotgun (WGS) entry which is preliminary data.</text>
</comment>
<keyword evidence="2" id="KW-1185">Reference proteome</keyword>